<keyword evidence="4" id="KW-1185">Reference proteome</keyword>
<reference evidence="3 4" key="1">
    <citation type="submission" date="2019-12" db="EMBL/GenBank/DDBJ databases">
        <title>Mucilaginibacter sp. HMF7410 genome sequencing and assembly.</title>
        <authorList>
            <person name="Kang H."/>
            <person name="Cha I."/>
            <person name="Kim H."/>
            <person name="Joh K."/>
        </authorList>
    </citation>
    <scope>NUCLEOTIDE SEQUENCE [LARGE SCALE GENOMIC DNA]</scope>
    <source>
        <strain evidence="3 4">HMF7410</strain>
    </source>
</reference>
<comment type="caution">
    <text evidence="3">The sequence shown here is derived from an EMBL/GenBank/DDBJ whole genome shotgun (WGS) entry which is preliminary data.</text>
</comment>
<proteinExistence type="predicted"/>
<feature type="non-terminal residue" evidence="3">
    <location>
        <position position="1"/>
    </location>
</feature>
<sequence length="738" mass="78745">GKAFATNGTSYDAAGNSYQNSIKLDPFMSAILVTDVPSTTTSTTAATCSATGTILREEWDNIGGTSISDIPLQKAPSSTSQLTSFEGPLNVADNYGSRIRGYICPPQTGSYTFWLATDDAGELWLSTDSTVANKVRIANVDGYTDYRQWDKFASQKSASITLQAGKKYYIEALQKEGGGGDNLSVQWQLPDASMETPIAGGHLSPYVDTTAKATIAGTGSITRDEWDNVGGTGISDIPLQNAPTSTTQVTSFEGPKDVADNYASRIRGYIYAPQTGSYTFWLATDDAGELWLSTDDQPVNKTRIANVDGWTNYREWGKYPSQKSISITLQAGKKYYVEALQKEGGGGDNLSVQWQLPDGTMETPIAGSHLAPYTATTADQTIAFAALASKTNGDAPFGLTATASSGLSVGFRVVSGPATISGSTLTLTGDGTVTVEASQTGNANFNAAKTVSQSFVVLPASTTCSATGTILREEWDNVPGNNISDFSFQAAPTSTNQLTSFEGPVNTHDNYASRIRGYICIPQTGNYTFWIAGDDAAELWLSTDDNPDNKVRIANLLSWTGYREWNKFDSQKSASITLQAGKKYYVEALQKQGGGGDNLSVQWQLPNGTVESPLPGKYLSPYFSQQLTTSSLNASIINTQSIATANPLAATVKQGLFVYPNPASQQTNVEFTLAEAGQTDIALYNTKGQLMGKLFSGTTEANIKTNFILSAGALQNGVYIIHLTSGKSNLTKKLIVVK</sequence>
<evidence type="ECO:0000259" key="2">
    <source>
        <dbReference type="PROSITE" id="PS51820"/>
    </source>
</evidence>
<dbReference type="SMART" id="SM00758">
    <property type="entry name" value="PA14"/>
    <property type="match status" value="3"/>
</dbReference>
<dbReference type="PROSITE" id="PS51820">
    <property type="entry name" value="PA14"/>
    <property type="match status" value="3"/>
</dbReference>
<dbReference type="InterPro" id="IPR037524">
    <property type="entry name" value="PA14/GLEYA"/>
</dbReference>
<dbReference type="PANTHER" id="PTHR46769">
    <property type="entry name" value="POLYCYSTIC KIDNEY AND HEPATIC DISEASE 1 (AUTOSOMAL RECESSIVE)-LIKE 1"/>
    <property type="match status" value="1"/>
</dbReference>
<dbReference type="PANTHER" id="PTHR46769:SF2">
    <property type="entry name" value="FIBROCYSTIN-L ISOFORM 2 PRECURSOR-RELATED"/>
    <property type="match status" value="1"/>
</dbReference>
<dbReference type="InterPro" id="IPR011658">
    <property type="entry name" value="PA14_dom"/>
</dbReference>
<evidence type="ECO:0000313" key="4">
    <source>
        <dbReference type="Proteomes" id="UP000462014"/>
    </source>
</evidence>
<dbReference type="EMBL" id="WPIK01000026">
    <property type="protein sequence ID" value="MVN23440.1"/>
    <property type="molecule type" value="Genomic_DNA"/>
</dbReference>
<dbReference type="Gene3D" id="2.60.120.1560">
    <property type="match status" value="3"/>
</dbReference>
<dbReference type="InterPro" id="IPR052387">
    <property type="entry name" value="Fibrocystin"/>
</dbReference>
<accession>A0A7K1T2B0</accession>
<feature type="domain" description="PA14" evidence="2">
    <location>
        <begin position="216"/>
        <end position="369"/>
    </location>
</feature>
<gene>
    <name evidence="3" type="ORF">GO621_18105</name>
</gene>
<feature type="domain" description="PA14" evidence="2">
    <location>
        <begin position="465"/>
        <end position="617"/>
    </location>
</feature>
<organism evidence="3 4">
    <name type="scientific">Mucilaginibacter arboris</name>
    <dbReference type="NCBI Taxonomy" id="2682090"/>
    <lineage>
        <taxon>Bacteria</taxon>
        <taxon>Pseudomonadati</taxon>
        <taxon>Bacteroidota</taxon>
        <taxon>Sphingobacteriia</taxon>
        <taxon>Sphingobacteriales</taxon>
        <taxon>Sphingobacteriaceae</taxon>
        <taxon>Mucilaginibacter</taxon>
    </lineage>
</organism>
<dbReference type="Proteomes" id="UP000462014">
    <property type="component" value="Unassembled WGS sequence"/>
</dbReference>
<dbReference type="InterPro" id="IPR026444">
    <property type="entry name" value="Secre_tail"/>
</dbReference>
<protein>
    <submittedName>
        <fullName evidence="3">T9SS type A sorting domain-containing protein</fullName>
    </submittedName>
</protein>
<evidence type="ECO:0000313" key="3">
    <source>
        <dbReference type="EMBL" id="MVN23440.1"/>
    </source>
</evidence>
<dbReference type="AlphaFoldDB" id="A0A7K1T2B0"/>
<keyword evidence="1" id="KW-0732">Signal</keyword>
<dbReference type="NCBIfam" id="TIGR04183">
    <property type="entry name" value="Por_Secre_tail"/>
    <property type="match status" value="1"/>
</dbReference>
<feature type="domain" description="PA14" evidence="2">
    <location>
        <begin position="50"/>
        <end position="202"/>
    </location>
</feature>
<dbReference type="Pfam" id="PF07691">
    <property type="entry name" value="PA14"/>
    <property type="match status" value="3"/>
</dbReference>
<name>A0A7K1T2B0_9SPHI</name>
<dbReference type="SUPFAM" id="SSF56988">
    <property type="entry name" value="Anthrax protective antigen"/>
    <property type="match status" value="3"/>
</dbReference>
<evidence type="ECO:0000256" key="1">
    <source>
        <dbReference type="ARBA" id="ARBA00022729"/>
    </source>
</evidence>
<dbReference type="Pfam" id="PF18962">
    <property type="entry name" value="Por_Secre_tail"/>
    <property type="match status" value="1"/>
</dbReference>